<name>A0A5C4VFA9_9ACTN</name>
<sequence length="196" mass="21721">MKNRRTPPTDLDELRRWERSGRPLKYLCFWGHRAGRNDAPGPWVLSQWWAAPFTVDGVGYPSAESYMMVGKARLFGDEETAARILAAPHPGAAKALGRQVARFDEETWRAGRMGIVVRGNTAKFAQHPALRDYLLATSGRVLVEASPVDRVWGIGHAADDPRATSPTRWRGQNLLGFALMRVREALAKGDVADSGK</sequence>
<organism evidence="4 5">
    <name type="scientific">Streptomyces sedi</name>
    <dbReference type="NCBI Taxonomy" id="555059"/>
    <lineage>
        <taxon>Bacteria</taxon>
        <taxon>Bacillati</taxon>
        <taxon>Actinomycetota</taxon>
        <taxon>Actinomycetes</taxon>
        <taxon>Kitasatosporales</taxon>
        <taxon>Streptomycetaceae</taxon>
        <taxon>Streptomyces</taxon>
    </lineage>
</organism>
<dbReference type="NCBIfam" id="TIGR02464">
    <property type="entry name" value="ribofla_fusion"/>
    <property type="match status" value="1"/>
</dbReference>
<dbReference type="Pfam" id="PF08719">
    <property type="entry name" value="NADAR"/>
    <property type="match status" value="1"/>
</dbReference>
<dbReference type="AlphaFoldDB" id="A0A5C4VFA9"/>
<dbReference type="RefSeq" id="WP_139640221.1">
    <property type="nucleotide sequence ID" value="NZ_BAAAZS010000066.1"/>
</dbReference>
<dbReference type="Proteomes" id="UP000311713">
    <property type="component" value="Unassembled WGS sequence"/>
</dbReference>
<evidence type="ECO:0000313" key="5">
    <source>
        <dbReference type="Proteomes" id="UP000311713"/>
    </source>
</evidence>
<dbReference type="InterPro" id="IPR037238">
    <property type="entry name" value="YbiA-like_sf"/>
</dbReference>
<reference evidence="4 5" key="1">
    <citation type="submission" date="2019-06" db="EMBL/GenBank/DDBJ databases">
        <title>Draft genome of Streptomyces sedi sp. JCM16909.</title>
        <authorList>
            <person name="Klykleung N."/>
            <person name="Tanasupawat S."/>
            <person name="Kudo T."/>
            <person name="Yuki M."/>
            <person name="Ohkuma M."/>
        </authorList>
    </citation>
    <scope>NUCLEOTIDE SEQUENCE [LARGE SCALE GENOMIC DNA]</scope>
    <source>
        <strain evidence="4 5">JCM 16909</strain>
    </source>
</reference>
<protein>
    <submittedName>
        <fullName evidence="4">NADAR family protein</fullName>
    </submittedName>
</protein>
<dbReference type="SUPFAM" id="SSF143990">
    <property type="entry name" value="YbiA-like"/>
    <property type="match status" value="1"/>
</dbReference>
<comment type="catalytic activity">
    <reaction evidence="1">
        <text>5-amino-6-(5-phospho-D-ribosylamino)uracil + H2O = 5,6-diaminouracil + D-ribose 5-phosphate</text>
        <dbReference type="Rhea" id="RHEA:55020"/>
        <dbReference type="ChEBI" id="CHEBI:15377"/>
        <dbReference type="ChEBI" id="CHEBI:46252"/>
        <dbReference type="ChEBI" id="CHEBI:58453"/>
        <dbReference type="ChEBI" id="CHEBI:78346"/>
    </reaction>
</comment>
<dbReference type="CDD" id="cd15457">
    <property type="entry name" value="NADAR"/>
    <property type="match status" value="1"/>
</dbReference>
<dbReference type="OrthoDB" id="67297at2"/>
<keyword evidence="5" id="KW-1185">Reference proteome</keyword>
<proteinExistence type="predicted"/>
<comment type="catalytic activity">
    <reaction evidence="2">
        <text>2,5-diamino-6-hydroxy-4-(5-phosphoribosylamino)-pyrimidine + H2O = 2,5,6-triamino-4-hydroxypyrimidine + D-ribose 5-phosphate</text>
        <dbReference type="Rhea" id="RHEA:23436"/>
        <dbReference type="ChEBI" id="CHEBI:15377"/>
        <dbReference type="ChEBI" id="CHEBI:58614"/>
        <dbReference type="ChEBI" id="CHEBI:78346"/>
        <dbReference type="ChEBI" id="CHEBI:137796"/>
    </reaction>
</comment>
<comment type="caution">
    <text evidence="4">The sequence shown here is derived from an EMBL/GenBank/DDBJ whole genome shotgun (WGS) entry which is preliminary data.</text>
</comment>
<dbReference type="EMBL" id="VDGT01000001">
    <property type="protein sequence ID" value="TNM34468.1"/>
    <property type="molecule type" value="Genomic_DNA"/>
</dbReference>
<feature type="domain" description="NADAR" evidence="3">
    <location>
        <begin position="43"/>
        <end position="186"/>
    </location>
</feature>
<evidence type="ECO:0000256" key="2">
    <source>
        <dbReference type="ARBA" id="ARBA00000751"/>
    </source>
</evidence>
<evidence type="ECO:0000313" key="4">
    <source>
        <dbReference type="EMBL" id="TNM34468.1"/>
    </source>
</evidence>
<accession>A0A5C4VFA9</accession>
<evidence type="ECO:0000259" key="3">
    <source>
        <dbReference type="Pfam" id="PF08719"/>
    </source>
</evidence>
<gene>
    <name evidence="4" type="ORF">FH715_02020</name>
</gene>
<dbReference type="InterPro" id="IPR012816">
    <property type="entry name" value="NADAR"/>
</dbReference>
<dbReference type="Gene3D" id="1.10.357.40">
    <property type="entry name" value="YbiA-like"/>
    <property type="match status" value="1"/>
</dbReference>
<evidence type="ECO:0000256" key="1">
    <source>
        <dbReference type="ARBA" id="ARBA00000022"/>
    </source>
</evidence>